<reference evidence="2 3" key="1">
    <citation type="submission" date="2018-11" db="EMBL/GenBank/DDBJ databases">
        <title>Genome sequencing of Lautropia sp. KCOM 2505 (= ChDC F240).</title>
        <authorList>
            <person name="Kook J.-K."/>
            <person name="Park S.-N."/>
            <person name="Lim Y.K."/>
        </authorList>
    </citation>
    <scope>NUCLEOTIDE SEQUENCE [LARGE SCALE GENOMIC DNA]</scope>
    <source>
        <strain evidence="2 3">KCOM 2505</strain>
    </source>
</reference>
<dbReference type="SMART" id="SM00953">
    <property type="entry name" value="RES"/>
    <property type="match status" value="1"/>
</dbReference>
<keyword evidence="3" id="KW-1185">Reference proteome</keyword>
<protein>
    <submittedName>
        <fullName evidence="2">RES domain-containing protein</fullName>
    </submittedName>
</protein>
<evidence type="ECO:0000313" key="2">
    <source>
        <dbReference type="EMBL" id="RRN45488.1"/>
    </source>
</evidence>
<feature type="domain" description="RES" evidence="1">
    <location>
        <begin position="173"/>
        <end position="327"/>
    </location>
</feature>
<dbReference type="Proteomes" id="UP000270261">
    <property type="component" value="Unassembled WGS sequence"/>
</dbReference>
<dbReference type="AlphaFoldDB" id="A0A426FS57"/>
<accession>A0A426FS57</accession>
<gene>
    <name evidence="2" type="ORF">EHV23_04670</name>
</gene>
<sequence>MMVRNCCPECFGDKGLRDQIFPFLSEEKGDCDFCGARKTIIVEPRKLANYFELVIGIYAPSNDGKLLVEHIKEDWSIFKTISISHAKDLLSDILDNGDIVRRKFSFSSKQIVGGLGKWDELRDEMMYRNRWFLEKQIDLDRLSELLDMLFVASPQLPNTWYRARIQTEEINFSIGNMGAPPKRRSSHGRANPAGIPYLYLGSKPETAVAEIRPHTGEIVCVADFIVPEIRVVDLRSPRETVSPFLLENSTEIAQLRADLPFLERLGDELTRPVLPSGAAIDYIPSQYLCEFIKKCGFDGVVYRSSVSDGMNLALFDTSKAKGNTVSNFQVSRVSVEVKEDLAYKSCAAAAAVCEDGK</sequence>
<dbReference type="OrthoDB" id="648213at2"/>
<organism evidence="2 3">
    <name type="scientific">Lautropia dentalis</name>
    <dbReference type="NCBI Taxonomy" id="2490857"/>
    <lineage>
        <taxon>Bacteria</taxon>
        <taxon>Pseudomonadati</taxon>
        <taxon>Pseudomonadota</taxon>
        <taxon>Betaproteobacteria</taxon>
        <taxon>Burkholderiales</taxon>
        <taxon>Burkholderiaceae</taxon>
        <taxon>Lautropia</taxon>
    </lineage>
</organism>
<proteinExistence type="predicted"/>
<dbReference type="EMBL" id="RRUE01000001">
    <property type="protein sequence ID" value="RRN45488.1"/>
    <property type="molecule type" value="Genomic_DNA"/>
</dbReference>
<comment type="caution">
    <text evidence="2">The sequence shown here is derived from an EMBL/GenBank/DDBJ whole genome shotgun (WGS) entry which is preliminary data.</text>
</comment>
<dbReference type="Pfam" id="PF08808">
    <property type="entry name" value="RES"/>
    <property type="match status" value="1"/>
</dbReference>
<dbReference type="InterPro" id="IPR014914">
    <property type="entry name" value="RES_dom"/>
</dbReference>
<evidence type="ECO:0000259" key="1">
    <source>
        <dbReference type="SMART" id="SM00953"/>
    </source>
</evidence>
<name>A0A426FS57_9BURK</name>
<evidence type="ECO:0000313" key="3">
    <source>
        <dbReference type="Proteomes" id="UP000270261"/>
    </source>
</evidence>